<feature type="compositionally biased region" description="Basic and acidic residues" evidence="1">
    <location>
        <begin position="133"/>
        <end position="148"/>
    </location>
</feature>
<evidence type="ECO:0000313" key="2">
    <source>
        <dbReference type="EMBL" id="QMW01518.1"/>
    </source>
</evidence>
<proteinExistence type="predicted"/>
<dbReference type="Proteomes" id="UP000515369">
    <property type="component" value="Chromosome"/>
</dbReference>
<dbReference type="RefSeq" id="WP_182458800.1">
    <property type="nucleotide sequence ID" value="NZ_CP059732.1"/>
</dbReference>
<dbReference type="KEGG" id="sfol:H3H32_26680"/>
<keyword evidence="3" id="KW-1185">Reference proteome</keyword>
<feature type="compositionally biased region" description="Basic and acidic residues" evidence="1">
    <location>
        <begin position="62"/>
        <end position="71"/>
    </location>
</feature>
<evidence type="ECO:0000313" key="3">
    <source>
        <dbReference type="Proteomes" id="UP000515369"/>
    </source>
</evidence>
<dbReference type="AlphaFoldDB" id="A0A7G5GRM6"/>
<accession>A0A7G5GRM6</accession>
<evidence type="ECO:0000256" key="1">
    <source>
        <dbReference type="SAM" id="MobiDB-lite"/>
    </source>
</evidence>
<dbReference type="EMBL" id="CP059732">
    <property type="protein sequence ID" value="QMW01518.1"/>
    <property type="molecule type" value="Genomic_DNA"/>
</dbReference>
<sequence length="159" mass="18607">MSYSDLLAQQDKELERLNQEYYADQATIRQLQNDHYNKAKYDGQLDRLKTLHEKKVKDVQTRFAQEQREYLGEPTPPEPSPDISQSQDKAADMIKAYRQQQTSTQTGGQQGTGGGQEVKRSQPIKGQPVDEDEVKRLAQQTREKREQKFQQQHRRGFRR</sequence>
<gene>
    <name evidence="2" type="ORF">H3H32_26680</name>
</gene>
<protein>
    <submittedName>
        <fullName evidence="2">Uncharacterized protein</fullName>
    </submittedName>
</protein>
<name>A0A7G5GRM6_9BACT</name>
<organism evidence="2 3">
    <name type="scientific">Spirosoma foliorum</name>
    <dbReference type="NCBI Taxonomy" id="2710596"/>
    <lineage>
        <taxon>Bacteria</taxon>
        <taxon>Pseudomonadati</taxon>
        <taxon>Bacteroidota</taxon>
        <taxon>Cytophagia</taxon>
        <taxon>Cytophagales</taxon>
        <taxon>Cytophagaceae</taxon>
        <taxon>Spirosoma</taxon>
    </lineage>
</organism>
<reference evidence="2 3" key="1">
    <citation type="submission" date="2020-07" db="EMBL/GenBank/DDBJ databases">
        <title>Spirosoma foliorum sp. nov., isolated from the leaves on the Nejang mountain Korea, Republic of.</title>
        <authorList>
            <person name="Ho H."/>
            <person name="Lee Y.-J."/>
            <person name="Nurcahyanto D.-A."/>
            <person name="Kim S.-G."/>
        </authorList>
    </citation>
    <scope>NUCLEOTIDE SEQUENCE [LARGE SCALE GENOMIC DNA]</scope>
    <source>
        <strain evidence="2 3">PL0136</strain>
    </source>
</reference>
<feature type="region of interest" description="Disordered" evidence="1">
    <location>
        <begin position="62"/>
        <end position="159"/>
    </location>
</feature>